<evidence type="ECO:0000313" key="2">
    <source>
        <dbReference type="Proteomes" id="UP000594220"/>
    </source>
</evidence>
<name>A0A7M4F9J1_CROPO</name>
<accession>A0A7M4F9J1</accession>
<reference evidence="1" key="1">
    <citation type="submission" date="2025-08" db="UniProtKB">
        <authorList>
            <consortium name="Ensembl"/>
        </authorList>
    </citation>
    <scope>IDENTIFICATION</scope>
</reference>
<keyword evidence="2" id="KW-1185">Reference proteome</keyword>
<dbReference type="Ensembl" id="ENSCPRT00005024207.1">
    <property type="protein sequence ID" value="ENSCPRP00005020718.1"/>
    <property type="gene ID" value="ENSCPRG00005014411.1"/>
</dbReference>
<dbReference type="GeneTree" id="ENSGT00990000209928"/>
<proteinExistence type="predicted"/>
<reference evidence="1" key="2">
    <citation type="submission" date="2025-09" db="UniProtKB">
        <authorList>
            <consortium name="Ensembl"/>
        </authorList>
    </citation>
    <scope>IDENTIFICATION</scope>
</reference>
<dbReference type="Proteomes" id="UP000594220">
    <property type="component" value="Unplaced"/>
</dbReference>
<dbReference type="AlphaFoldDB" id="A0A7M4F9J1"/>
<protein>
    <submittedName>
        <fullName evidence="1">Uncharacterized protein</fullName>
    </submittedName>
</protein>
<sequence length="82" mass="8773">MDLEELGICEQCSMFSFIAWGVWPMELDVPHVSTLGLVGLQHRYVGWSRSGTETIATHGPPLLKAGAAVGTALSTESLETKG</sequence>
<organism evidence="1 2">
    <name type="scientific">Crocodylus porosus</name>
    <name type="common">Saltwater crocodile</name>
    <name type="synonym">Estuarine crocodile</name>
    <dbReference type="NCBI Taxonomy" id="8502"/>
    <lineage>
        <taxon>Eukaryota</taxon>
        <taxon>Metazoa</taxon>
        <taxon>Chordata</taxon>
        <taxon>Craniata</taxon>
        <taxon>Vertebrata</taxon>
        <taxon>Euteleostomi</taxon>
        <taxon>Archelosauria</taxon>
        <taxon>Archosauria</taxon>
        <taxon>Crocodylia</taxon>
        <taxon>Longirostres</taxon>
        <taxon>Crocodylidae</taxon>
        <taxon>Crocodylus</taxon>
    </lineage>
</organism>
<evidence type="ECO:0000313" key="1">
    <source>
        <dbReference type="Ensembl" id="ENSCPRP00005020718.1"/>
    </source>
</evidence>